<dbReference type="GO" id="GO:0004497">
    <property type="term" value="F:monooxygenase activity"/>
    <property type="evidence" value="ECO:0007669"/>
    <property type="project" value="UniProtKB-KW"/>
</dbReference>
<sequence>MEIWMIPSCMLCLIFSVILISTRRRRNPKLPPGPRRLPIIGNLLDLGDKPHKSLARLANAHGPIMSLKLGQVTAVVVSSPEMIRHVLQTHDHITSSRAVPDAAAVFDHHQLALPWIPVSPIWRNIRRIYNTRLFAPNILDANEILRRAKLEDLLANIRQSAVSGAAVDIGGAVFATTLNMMSNSIWSVDLADPNSEMAKEFKETLRGVLEESGKPNISDFFPVLKMMDIEGVRRRNAVHLRKMLDLIDKMIDRRLGIMRESPDFAPKNDVLHHLLNMGEHNGEISLDRSQIKHSILVLFIAGIDTTTAMVQWTMTYLLKDPKSMSKAKEELQRVIGKGNPMEESDIDKLPYLQAIVKETMRLQSSLLLPRRAEEELTIGGFTIPKGTQIMVNTWALGRDPNVWENPNSFRPERFLGSGSAHAKGRNFEFIPFGGGRRICPGQPLAVRVMHLMVGSLVHWFDWKLEDGTTPQNLNMDDKFGITVKKAHSLLAVPLLT</sequence>
<dbReference type="InterPro" id="IPR001128">
    <property type="entry name" value="Cyt_P450"/>
</dbReference>
<gene>
    <name evidence="9" type="primary">LOC111025984</name>
</gene>
<evidence type="ECO:0000313" key="9">
    <source>
        <dbReference type="RefSeq" id="XP_022159633.1"/>
    </source>
</evidence>
<evidence type="ECO:0000313" key="8">
    <source>
        <dbReference type="Proteomes" id="UP000504603"/>
    </source>
</evidence>
<keyword evidence="4 5" id="KW-0408">Iron</keyword>
<dbReference type="GeneID" id="111025984"/>
<keyword evidence="3 6" id="KW-0560">Oxidoreductase</keyword>
<keyword evidence="7" id="KW-0812">Transmembrane</keyword>
<dbReference type="FunFam" id="1.10.630.10:FF:000007">
    <property type="entry name" value="Cytochrome P450 76C4"/>
    <property type="match status" value="1"/>
</dbReference>
<dbReference type="GO" id="GO:0005506">
    <property type="term" value="F:iron ion binding"/>
    <property type="evidence" value="ECO:0007669"/>
    <property type="project" value="InterPro"/>
</dbReference>
<dbReference type="PRINTS" id="PR00463">
    <property type="entry name" value="EP450I"/>
</dbReference>
<keyword evidence="6" id="KW-0503">Monooxygenase</keyword>
<dbReference type="PRINTS" id="PR00385">
    <property type="entry name" value="P450"/>
</dbReference>
<dbReference type="Gene3D" id="1.10.630.10">
    <property type="entry name" value="Cytochrome P450"/>
    <property type="match status" value="1"/>
</dbReference>
<evidence type="ECO:0000256" key="3">
    <source>
        <dbReference type="ARBA" id="ARBA00023002"/>
    </source>
</evidence>
<evidence type="ECO:0000256" key="7">
    <source>
        <dbReference type="SAM" id="Phobius"/>
    </source>
</evidence>
<keyword evidence="5 6" id="KW-0349">Heme</keyword>
<evidence type="ECO:0000256" key="1">
    <source>
        <dbReference type="ARBA" id="ARBA00010617"/>
    </source>
</evidence>
<reference evidence="9" key="1">
    <citation type="submission" date="2025-08" db="UniProtKB">
        <authorList>
            <consortium name="RefSeq"/>
        </authorList>
    </citation>
    <scope>IDENTIFICATION</scope>
    <source>
        <strain evidence="9">OHB3-1</strain>
    </source>
</reference>
<dbReference type="CDD" id="cd11073">
    <property type="entry name" value="CYP76-like"/>
    <property type="match status" value="1"/>
</dbReference>
<comment type="similarity">
    <text evidence="1 6">Belongs to the cytochrome P450 family.</text>
</comment>
<dbReference type="PANTHER" id="PTHR47950">
    <property type="entry name" value="CYTOCHROME P450, FAMILY 76, SUBFAMILY C, POLYPEPTIDE 5-RELATED"/>
    <property type="match status" value="1"/>
</dbReference>
<protein>
    <submittedName>
        <fullName evidence="9">Geraniol 8-hydroxylase-like</fullName>
    </submittedName>
</protein>
<dbReference type="PANTHER" id="PTHR47950:SF48">
    <property type="entry name" value="CYTOCHROME P450 FAMILY PROTEIN, EXPRESSED"/>
    <property type="match status" value="1"/>
</dbReference>
<evidence type="ECO:0000256" key="4">
    <source>
        <dbReference type="ARBA" id="ARBA00023004"/>
    </source>
</evidence>
<dbReference type="PROSITE" id="PS00086">
    <property type="entry name" value="CYTOCHROME_P450"/>
    <property type="match status" value="1"/>
</dbReference>
<evidence type="ECO:0000256" key="5">
    <source>
        <dbReference type="PIRSR" id="PIRSR602401-1"/>
    </source>
</evidence>
<dbReference type="AlphaFoldDB" id="A0A6J1DZD0"/>
<dbReference type="GO" id="GO:0020037">
    <property type="term" value="F:heme binding"/>
    <property type="evidence" value="ECO:0007669"/>
    <property type="project" value="InterPro"/>
</dbReference>
<evidence type="ECO:0000256" key="2">
    <source>
        <dbReference type="ARBA" id="ARBA00022723"/>
    </source>
</evidence>
<feature type="transmembrane region" description="Helical" evidence="7">
    <location>
        <begin position="295"/>
        <end position="318"/>
    </location>
</feature>
<dbReference type="InterPro" id="IPR036396">
    <property type="entry name" value="Cyt_P450_sf"/>
</dbReference>
<evidence type="ECO:0000256" key="6">
    <source>
        <dbReference type="RuleBase" id="RU000461"/>
    </source>
</evidence>
<keyword evidence="7" id="KW-1133">Transmembrane helix</keyword>
<dbReference type="Proteomes" id="UP000504603">
    <property type="component" value="Unplaced"/>
</dbReference>
<keyword evidence="8" id="KW-1185">Reference proteome</keyword>
<proteinExistence type="inferred from homology"/>
<dbReference type="InterPro" id="IPR017972">
    <property type="entry name" value="Cyt_P450_CS"/>
</dbReference>
<accession>A0A6J1DZD0</accession>
<keyword evidence="2 5" id="KW-0479">Metal-binding</keyword>
<dbReference type="SUPFAM" id="SSF48264">
    <property type="entry name" value="Cytochrome P450"/>
    <property type="match status" value="1"/>
</dbReference>
<dbReference type="InterPro" id="IPR002401">
    <property type="entry name" value="Cyt_P450_E_grp-I"/>
</dbReference>
<dbReference type="KEGG" id="mcha:111025984"/>
<keyword evidence="7" id="KW-0472">Membrane</keyword>
<dbReference type="RefSeq" id="XP_022159633.1">
    <property type="nucleotide sequence ID" value="XM_022303941.1"/>
</dbReference>
<dbReference type="Pfam" id="PF00067">
    <property type="entry name" value="p450"/>
    <property type="match status" value="1"/>
</dbReference>
<dbReference type="OrthoDB" id="2789670at2759"/>
<comment type="cofactor">
    <cofactor evidence="5">
        <name>heme</name>
        <dbReference type="ChEBI" id="CHEBI:30413"/>
    </cofactor>
</comment>
<name>A0A6J1DZD0_MOMCH</name>
<organism evidence="8 9">
    <name type="scientific">Momordica charantia</name>
    <name type="common">Bitter gourd</name>
    <name type="synonym">Balsam pear</name>
    <dbReference type="NCBI Taxonomy" id="3673"/>
    <lineage>
        <taxon>Eukaryota</taxon>
        <taxon>Viridiplantae</taxon>
        <taxon>Streptophyta</taxon>
        <taxon>Embryophyta</taxon>
        <taxon>Tracheophyta</taxon>
        <taxon>Spermatophyta</taxon>
        <taxon>Magnoliopsida</taxon>
        <taxon>eudicotyledons</taxon>
        <taxon>Gunneridae</taxon>
        <taxon>Pentapetalae</taxon>
        <taxon>rosids</taxon>
        <taxon>fabids</taxon>
        <taxon>Cucurbitales</taxon>
        <taxon>Cucurbitaceae</taxon>
        <taxon>Momordiceae</taxon>
        <taxon>Momordica</taxon>
    </lineage>
</organism>
<dbReference type="GO" id="GO:0016705">
    <property type="term" value="F:oxidoreductase activity, acting on paired donors, with incorporation or reduction of molecular oxygen"/>
    <property type="evidence" value="ECO:0007669"/>
    <property type="project" value="InterPro"/>
</dbReference>
<feature type="binding site" description="axial binding residue" evidence="5">
    <location>
        <position position="439"/>
    </location>
    <ligand>
        <name>heme</name>
        <dbReference type="ChEBI" id="CHEBI:30413"/>
    </ligand>
    <ligandPart>
        <name>Fe</name>
        <dbReference type="ChEBI" id="CHEBI:18248"/>
    </ligandPart>
</feature>